<evidence type="ECO:0000313" key="3">
    <source>
        <dbReference type="EMBL" id="RPD37116.1"/>
    </source>
</evidence>
<sequence length="135" mass="14959">MIQKSELVSIFAIISTTLTLSSCKLNEKKSDKVTRTTQALARLTLIQGKLENLITTAQEKKEAKDAVKAQVDELIKAEIARIGEESRVAEEKREETAKKARIAEDNRIAKPRKSTAARALKNLRMKNTNASILPG</sequence>
<feature type="region of interest" description="Disordered" evidence="2">
    <location>
        <begin position="86"/>
        <end position="135"/>
    </location>
</feature>
<keyword evidence="1" id="KW-0175">Coiled coil</keyword>
<protein>
    <recommendedName>
        <fullName evidence="5">Lipoprotein</fullName>
    </recommendedName>
</protein>
<dbReference type="EMBL" id="PKRU02000024">
    <property type="protein sequence ID" value="RPD37116.1"/>
    <property type="molecule type" value="Genomic_DNA"/>
</dbReference>
<gene>
    <name evidence="3" type="ORF">C0030_004050</name>
</gene>
<accession>A0A3R7TJ16</accession>
<organism evidence="3 4">
    <name type="scientific">Candidatus Liberibacter solanacearum</name>
    <dbReference type="NCBI Taxonomy" id="556287"/>
    <lineage>
        <taxon>Bacteria</taxon>
        <taxon>Pseudomonadati</taxon>
        <taxon>Pseudomonadota</taxon>
        <taxon>Alphaproteobacteria</taxon>
        <taxon>Hyphomicrobiales</taxon>
        <taxon>Rhizobiaceae</taxon>
        <taxon>Liberibacter</taxon>
    </lineage>
</organism>
<comment type="caution">
    <text evidence="3">The sequence shown here is derived from an EMBL/GenBank/DDBJ whole genome shotgun (WGS) entry which is preliminary data.</text>
</comment>
<dbReference type="RefSeq" id="WP_103847618.1">
    <property type="nucleotide sequence ID" value="NZ_PKRU02000024.1"/>
</dbReference>
<feature type="coiled-coil region" evidence="1">
    <location>
        <begin position="50"/>
        <end position="77"/>
    </location>
</feature>
<evidence type="ECO:0008006" key="5">
    <source>
        <dbReference type="Google" id="ProtNLM"/>
    </source>
</evidence>
<dbReference type="Proteomes" id="UP000236895">
    <property type="component" value="Unassembled WGS sequence"/>
</dbReference>
<evidence type="ECO:0000256" key="1">
    <source>
        <dbReference type="SAM" id="Coils"/>
    </source>
</evidence>
<dbReference type="AlphaFoldDB" id="A0A3R7TJ16"/>
<evidence type="ECO:0000313" key="4">
    <source>
        <dbReference type="Proteomes" id="UP000236895"/>
    </source>
</evidence>
<name>A0A3R7TJ16_9HYPH</name>
<feature type="compositionally biased region" description="Polar residues" evidence="2">
    <location>
        <begin position="125"/>
        <end position="135"/>
    </location>
</feature>
<evidence type="ECO:0000256" key="2">
    <source>
        <dbReference type="SAM" id="MobiDB-lite"/>
    </source>
</evidence>
<reference evidence="3 4" key="1">
    <citation type="submission" date="2018-11" db="EMBL/GenBank/DDBJ databases">
        <title>Genome Analysis of Haplotype D of Candidatus Liberibacter Solanacearum.</title>
        <authorList>
            <person name="Katsir L."/>
            <person name="Ruan Z."/>
            <person name="Santos Garcia D."/>
            <person name="Piasezky A."/>
            <person name="Jiang J."/>
            <person name="Sela N."/>
            <person name="Freilich S."/>
            <person name="Bahar O."/>
        </authorList>
    </citation>
    <scope>NUCLEOTIDE SEQUENCE [LARGE SCALE GENOMIC DNA]</scope>
    <source>
        <strain evidence="4">haplotype D1</strain>
    </source>
</reference>
<feature type="compositionally biased region" description="Basic and acidic residues" evidence="2">
    <location>
        <begin position="86"/>
        <end position="108"/>
    </location>
</feature>
<dbReference type="PROSITE" id="PS51257">
    <property type="entry name" value="PROKAR_LIPOPROTEIN"/>
    <property type="match status" value="1"/>
</dbReference>
<proteinExistence type="predicted"/>